<dbReference type="SUPFAM" id="SSF54364">
    <property type="entry name" value="Translation initiation factor IF3, N-terminal domain"/>
    <property type="match status" value="1"/>
</dbReference>
<dbReference type="InterPro" id="IPR036788">
    <property type="entry name" value="T_IF-3_C_sf"/>
</dbReference>
<dbReference type="FunFam" id="3.30.70.330:FF:000276">
    <property type="entry name" value="Splicing factor, CC1-like protein"/>
    <property type="match status" value="1"/>
</dbReference>
<reference evidence="7" key="1">
    <citation type="submission" date="2019-12" db="EMBL/GenBank/DDBJ databases">
        <authorList>
            <person name="Scholes J."/>
        </authorList>
    </citation>
    <scope>NUCLEOTIDE SEQUENCE</scope>
</reference>
<organism evidence="7 8">
    <name type="scientific">Striga hermonthica</name>
    <name type="common">Purple witchweed</name>
    <name type="synonym">Buchnera hermonthica</name>
    <dbReference type="NCBI Taxonomy" id="68872"/>
    <lineage>
        <taxon>Eukaryota</taxon>
        <taxon>Viridiplantae</taxon>
        <taxon>Streptophyta</taxon>
        <taxon>Embryophyta</taxon>
        <taxon>Tracheophyta</taxon>
        <taxon>Spermatophyta</taxon>
        <taxon>Magnoliopsida</taxon>
        <taxon>eudicotyledons</taxon>
        <taxon>Gunneridae</taxon>
        <taxon>Pentapetalae</taxon>
        <taxon>asterids</taxon>
        <taxon>lamiids</taxon>
        <taxon>Lamiales</taxon>
        <taxon>Orobanchaceae</taxon>
        <taxon>Buchnereae</taxon>
        <taxon>Striga</taxon>
    </lineage>
</organism>
<dbReference type="InterPro" id="IPR036787">
    <property type="entry name" value="T_IF-3_N_sf"/>
</dbReference>
<dbReference type="Pfam" id="PF15519">
    <property type="entry name" value="RBM39linker"/>
    <property type="match status" value="1"/>
</dbReference>
<dbReference type="GO" id="GO:0003723">
    <property type="term" value="F:RNA binding"/>
    <property type="evidence" value="ECO:0007669"/>
    <property type="project" value="UniProtKB-UniRule"/>
</dbReference>
<dbReference type="Pfam" id="PF00076">
    <property type="entry name" value="RRM_1"/>
    <property type="match status" value="2"/>
</dbReference>
<evidence type="ECO:0000259" key="6">
    <source>
        <dbReference type="PROSITE" id="PS50102"/>
    </source>
</evidence>
<feature type="region of interest" description="Disordered" evidence="5">
    <location>
        <begin position="220"/>
        <end position="261"/>
    </location>
</feature>
<feature type="domain" description="RRM" evidence="6">
    <location>
        <begin position="679"/>
        <end position="756"/>
    </location>
</feature>
<dbReference type="InterPro" id="IPR019814">
    <property type="entry name" value="Translation_initiation_fac_3_N"/>
</dbReference>
<evidence type="ECO:0000256" key="5">
    <source>
        <dbReference type="SAM" id="MobiDB-lite"/>
    </source>
</evidence>
<dbReference type="InterPro" id="IPR006509">
    <property type="entry name" value="RBM39_SF"/>
</dbReference>
<dbReference type="Gene3D" id="3.30.70.330">
    <property type="match status" value="3"/>
</dbReference>
<feature type="compositionally biased region" description="Basic and acidic residues" evidence="5">
    <location>
        <begin position="545"/>
        <end position="675"/>
    </location>
</feature>
<dbReference type="InterPro" id="IPR035979">
    <property type="entry name" value="RBD_domain_sf"/>
</dbReference>
<dbReference type="SMART" id="SM00360">
    <property type="entry name" value="RRM"/>
    <property type="match status" value="3"/>
</dbReference>
<dbReference type="InterPro" id="IPR000504">
    <property type="entry name" value="RRM_dom"/>
</dbReference>
<dbReference type="OrthoDB" id="8123449at2759"/>
<protein>
    <submittedName>
        <fullName evidence="7">Splicing factor- CC1-like</fullName>
    </submittedName>
</protein>
<feature type="compositionally biased region" description="Basic and acidic residues" evidence="5">
    <location>
        <begin position="489"/>
        <end position="535"/>
    </location>
</feature>
<name>A0A9N7MHU3_STRHE</name>
<dbReference type="CDD" id="cd12285">
    <property type="entry name" value="RRM3_RBM39_like"/>
    <property type="match status" value="1"/>
</dbReference>
<evidence type="ECO:0000256" key="4">
    <source>
        <dbReference type="PROSITE-ProRule" id="PRU00176"/>
    </source>
</evidence>
<dbReference type="GO" id="GO:0006397">
    <property type="term" value="P:mRNA processing"/>
    <property type="evidence" value="ECO:0007669"/>
    <property type="project" value="InterPro"/>
</dbReference>
<feature type="compositionally biased region" description="Low complexity" evidence="5">
    <location>
        <begin position="220"/>
        <end position="231"/>
    </location>
</feature>
<feature type="domain" description="RRM" evidence="6">
    <location>
        <begin position="952"/>
        <end position="1030"/>
    </location>
</feature>
<keyword evidence="1" id="KW-0597">Phosphoprotein</keyword>
<dbReference type="SUPFAM" id="SSF55200">
    <property type="entry name" value="Translation initiation factor IF3, C-terminal domain"/>
    <property type="match status" value="1"/>
</dbReference>
<dbReference type="InterPro" id="IPR012677">
    <property type="entry name" value="Nucleotide-bd_a/b_plait_sf"/>
</dbReference>
<evidence type="ECO:0000256" key="3">
    <source>
        <dbReference type="ARBA" id="ARBA00022884"/>
    </source>
</evidence>
<proteinExistence type="predicted"/>
<dbReference type="Gene3D" id="3.10.20.80">
    <property type="entry name" value="Translation initiation factor 3 (IF-3), N-terminal domain"/>
    <property type="match status" value="1"/>
</dbReference>
<feature type="domain" description="RRM" evidence="6">
    <location>
        <begin position="780"/>
        <end position="858"/>
    </location>
</feature>
<feature type="compositionally biased region" description="Polar residues" evidence="5">
    <location>
        <begin position="325"/>
        <end position="334"/>
    </location>
</feature>
<keyword evidence="2" id="KW-0677">Repeat</keyword>
<dbReference type="Pfam" id="PF05198">
    <property type="entry name" value="IF3_N"/>
    <property type="match status" value="1"/>
</dbReference>
<feature type="compositionally biased region" description="Basic and acidic residues" evidence="5">
    <location>
        <begin position="453"/>
        <end position="473"/>
    </location>
</feature>
<dbReference type="NCBIfam" id="TIGR01622">
    <property type="entry name" value="SF-CC1"/>
    <property type="match status" value="1"/>
</dbReference>
<dbReference type="GO" id="GO:0005634">
    <property type="term" value="C:nucleus"/>
    <property type="evidence" value="ECO:0007669"/>
    <property type="project" value="InterPro"/>
</dbReference>
<dbReference type="CDD" id="cd12283">
    <property type="entry name" value="RRM1_RBM39_like"/>
    <property type="match status" value="1"/>
</dbReference>
<evidence type="ECO:0000256" key="2">
    <source>
        <dbReference type="ARBA" id="ARBA00022737"/>
    </source>
</evidence>
<feature type="region of interest" description="Disordered" evidence="5">
    <location>
        <begin position="301"/>
        <end position="405"/>
    </location>
</feature>
<keyword evidence="8" id="KW-1185">Reference proteome</keyword>
<evidence type="ECO:0000256" key="1">
    <source>
        <dbReference type="ARBA" id="ARBA00022553"/>
    </source>
</evidence>
<dbReference type="Proteomes" id="UP001153555">
    <property type="component" value="Unassembled WGS sequence"/>
</dbReference>
<dbReference type="GO" id="GO:0003743">
    <property type="term" value="F:translation initiation factor activity"/>
    <property type="evidence" value="ECO:0007669"/>
    <property type="project" value="InterPro"/>
</dbReference>
<evidence type="ECO:0000313" key="8">
    <source>
        <dbReference type="Proteomes" id="UP001153555"/>
    </source>
</evidence>
<dbReference type="PANTHER" id="PTHR48036">
    <property type="entry name" value="SPLICING FACTOR (PAD-1), PUTATIVE (AFU_ORTHOLOGUE AFUA_1G15810)-RELATED"/>
    <property type="match status" value="1"/>
</dbReference>
<dbReference type="InterPro" id="IPR029123">
    <property type="entry name" value="RBM39_linker"/>
</dbReference>
<dbReference type="AlphaFoldDB" id="A0A9N7MHU3"/>
<evidence type="ECO:0000313" key="7">
    <source>
        <dbReference type="EMBL" id="CAA0807726.1"/>
    </source>
</evidence>
<feature type="compositionally biased region" description="Polar residues" evidence="5">
    <location>
        <begin position="301"/>
        <end position="311"/>
    </location>
</feature>
<sequence length="1041" mass="116802">MALWIRLRQSKLNFHIFTSVHKRFFTVNHGTILANEHIIPHTENRASGQPDLAVPGGLLGPLGVRFYAKPAQSFQKKEDDDPSGPRLNEQITAPMVRLVSDEGHCVVSRYEAMTRARNLKMDLVEVDRHAKPPVCKIFDFHKEKYEKNDLKMKAESVKRLMESGYRVKCTAIDPTEGCDLPTLLSRFTALIKDVAVEESDPKVEKKQAFVVVRHIKFGPLKKGPGKNKNPPSSQNEDSQPDKNGPETAPVGPDNILNRDAGPKKSWAVFDRDDDINTIFDINEESFVLEQPAVLNVPLSSSSAAGINQTGNRYARDPTAGKPPKANNTGPQMSPNLPRESFRQDSFRPNISTPQNKSYGIFSTPKVNITPNEQNPQADNNRYKKSIPPGSGRNPTGNPRMNRGPGAAPSYLRFSLRLSSQINYNSIGCSLVRSLVTMDFDEIEYLENTVENPELKKDKSNGDDMMLDSKEKGRARSSKHASDDDDADDLDRSSKPSRSRKESDDRGKYRSDDDGDDFERRSKQSRSRRESDDHEKGKRSRNGSSKGEKERHSGGREHRTRDREDGSGKERNRDRDRDRDMEKDSDRKREGNRDRREREHDRERNREEERERSKRSRSHLERQHDERGREKRGDMGSMDKDSREGRREREFRGRDHESRKYKEKKEDAVESAADPERDQRTVFAYQITLKAGERDVYEFFSRVGKVRDVQLIMDRNTRRSKGVGYIEFYDAMSVPMAIALSGQPLLGQPVMVKPSEAEKNLVQPTPATAGGGVGPHSAGARKLYVGNLPVTIKEDQLRQVFEPFGTIELIQMPTDPGTSYCKGFAFIQFARLEDAKLAQNLNGQLQIAGRQIKVVSAVTDQAGMQDTGVNVADFDDDEGNGMSLNAHSRALLMQKLDRTGTASSIIGSSAVPVVGQTSVAVLPGLAAAGLSMPIPNAPSVDTVGVPSECLLLKNMFDPSVETEPDFDLDIKEDCQEECAKYGKLKHIYVEKNSAGFVYLRFEQTQSAFSAQQGLHGRWFAGKMITATFMSPQDYEAKFPDSS</sequence>
<feature type="region of interest" description="Disordered" evidence="5">
    <location>
        <begin position="453"/>
        <end position="675"/>
    </location>
</feature>
<gene>
    <name evidence="7" type="ORF">SHERM_10435</name>
</gene>
<feature type="compositionally biased region" description="Polar residues" evidence="5">
    <location>
        <begin position="346"/>
        <end position="357"/>
    </location>
</feature>
<accession>A0A9N7MHU3</accession>
<dbReference type="EMBL" id="CACSLK010001140">
    <property type="protein sequence ID" value="CAA0807726.1"/>
    <property type="molecule type" value="Genomic_DNA"/>
</dbReference>
<dbReference type="PROSITE" id="PS50102">
    <property type="entry name" value="RRM"/>
    <property type="match status" value="3"/>
</dbReference>
<dbReference type="SUPFAM" id="SSF54928">
    <property type="entry name" value="RNA-binding domain, RBD"/>
    <property type="match status" value="2"/>
</dbReference>
<feature type="compositionally biased region" description="Polar residues" evidence="5">
    <location>
        <begin position="364"/>
        <end position="379"/>
    </location>
</feature>
<comment type="caution">
    <text evidence="7">The sequence shown here is derived from an EMBL/GenBank/DDBJ whole genome shotgun (WGS) entry which is preliminary data.</text>
</comment>
<keyword evidence="3 4" id="KW-0694">RNA-binding</keyword>